<name>A0A2H3C8S8_9AGAR</name>
<feature type="region of interest" description="Disordered" evidence="1">
    <location>
        <begin position="175"/>
        <end position="213"/>
    </location>
</feature>
<evidence type="ECO:0000256" key="1">
    <source>
        <dbReference type="SAM" id="MobiDB-lite"/>
    </source>
</evidence>
<feature type="compositionally biased region" description="Polar residues" evidence="1">
    <location>
        <begin position="1"/>
        <end position="18"/>
    </location>
</feature>
<feature type="region of interest" description="Disordered" evidence="1">
    <location>
        <begin position="1"/>
        <end position="70"/>
    </location>
</feature>
<keyword evidence="3" id="KW-1185">Reference proteome</keyword>
<feature type="compositionally biased region" description="Polar residues" evidence="1">
    <location>
        <begin position="33"/>
        <end position="46"/>
    </location>
</feature>
<dbReference type="AlphaFoldDB" id="A0A2H3C8S8"/>
<dbReference type="EMBL" id="KZ293423">
    <property type="protein sequence ID" value="PBK71696.1"/>
    <property type="molecule type" value="Genomic_DNA"/>
</dbReference>
<evidence type="ECO:0000313" key="2">
    <source>
        <dbReference type="EMBL" id="PBK71696.1"/>
    </source>
</evidence>
<dbReference type="Proteomes" id="UP000218334">
    <property type="component" value="Unassembled WGS sequence"/>
</dbReference>
<feature type="compositionally biased region" description="Low complexity" evidence="1">
    <location>
        <begin position="47"/>
        <end position="63"/>
    </location>
</feature>
<evidence type="ECO:0000313" key="3">
    <source>
        <dbReference type="Proteomes" id="UP000218334"/>
    </source>
</evidence>
<organism evidence="2 3">
    <name type="scientific">Armillaria solidipes</name>
    <dbReference type="NCBI Taxonomy" id="1076256"/>
    <lineage>
        <taxon>Eukaryota</taxon>
        <taxon>Fungi</taxon>
        <taxon>Dikarya</taxon>
        <taxon>Basidiomycota</taxon>
        <taxon>Agaricomycotina</taxon>
        <taxon>Agaricomycetes</taxon>
        <taxon>Agaricomycetidae</taxon>
        <taxon>Agaricales</taxon>
        <taxon>Marasmiineae</taxon>
        <taxon>Physalacriaceae</taxon>
        <taxon>Armillaria</taxon>
    </lineage>
</organism>
<accession>A0A2H3C8S8</accession>
<gene>
    <name evidence="2" type="ORF">ARMSODRAFT_973297</name>
</gene>
<protein>
    <submittedName>
        <fullName evidence="2">Uncharacterized protein</fullName>
    </submittedName>
</protein>
<proteinExistence type="predicted"/>
<sequence>MTQTNLTSRTPSPQSQELETPRPRPCILLPSPTEWQPTPSTLMVLNTSGTSSPPSTGKSLGPTTPWPGSYKDMMSKLTSIPEAMTECQWDGTSQWTEEIQFPNGDKMQQSWREYSPIETERYMVLHLDSYYEGHTWMGPPNFNQFDTFNYDYGSFRELDEVAPWTQRMDRNVSYPFRLPDSLPPQKHSRPYAGQGDGSAGGSKPAPAKTIEELRAAREEVELKLRKIEELQKELNNAEMAH</sequence>
<reference evidence="3" key="1">
    <citation type="journal article" date="2017" name="Nat. Ecol. Evol.">
        <title>Genome expansion and lineage-specific genetic innovations in the forest pathogenic fungi Armillaria.</title>
        <authorList>
            <person name="Sipos G."/>
            <person name="Prasanna A.N."/>
            <person name="Walter M.C."/>
            <person name="O'Connor E."/>
            <person name="Balint B."/>
            <person name="Krizsan K."/>
            <person name="Kiss B."/>
            <person name="Hess J."/>
            <person name="Varga T."/>
            <person name="Slot J."/>
            <person name="Riley R."/>
            <person name="Boka B."/>
            <person name="Rigling D."/>
            <person name="Barry K."/>
            <person name="Lee J."/>
            <person name="Mihaltcheva S."/>
            <person name="LaButti K."/>
            <person name="Lipzen A."/>
            <person name="Waldron R."/>
            <person name="Moloney N.M."/>
            <person name="Sperisen C."/>
            <person name="Kredics L."/>
            <person name="Vagvoelgyi C."/>
            <person name="Patrignani A."/>
            <person name="Fitzpatrick D."/>
            <person name="Nagy I."/>
            <person name="Doyle S."/>
            <person name="Anderson J.B."/>
            <person name="Grigoriev I.V."/>
            <person name="Gueldener U."/>
            <person name="Muensterkoetter M."/>
            <person name="Nagy L.G."/>
        </authorList>
    </citation>
    <scope>NUCLEOTIDE SEQUENCE [LARGE SCALE GENOMIC DNA]</scope>
    <source>
        <strain evidence="3">28-4</strain>
    </source>
</reference>